<reference evidence="3 4" key="1">
    <citation type="submission" date="2024-09" db="EMBL/GenBank/DDBJ databases">
        <authorList>
            <person name="Lee S.D."/>
        </authorList>
    </citation>
    <scope>NUCLEOTIDE SEQUENCE [LARGE SCALE GENOMIC DNA]</scope>
    <source>
        <strain evidence="3 4">N1-1</strain>
    </source>
</reference>
<evidence type="ECO:0000313" key="3">
    <source>
        <dbReference type="EMBL" id="MFC1411139.1"/>
    </source>
</evidence>
<comment type="caution">
    <text evidence="3">The sequence shown here is derived from an EMBL/GenBank/DDBJ whole genome shotgun (WGS) entry which is preliminary data.</text>
</comment>
<dbReference type="Pfam" id="PF12697">
    <property type="entry name" value="Abhydrolase_6"/>
    <property type="match status" value="1"/>
</dbReference>
<evidence type="ECO:0000259" key="2">
    <source>
        <dbReference type="Pfam" id="PF12697"/>
    </source>
</evidence>
<evidence type="ECO:0000313" key="4">
    <source>
        <dbReference type="Proteomes" id="UP001592582"/>
    </source>
</evidence>
<name>A0ABV6VBM8_9ACTN</name>
<keyword evidence="4" id="KW-1185">Reference proteome</keyword>
<protein>
    <submittedName>
        <fullName evidence="3">Alpha/beta fold hydrolase</fullName>
    </submittedName>
</protein>
<evidence type="ECO:0000256" key="1">
    <source>
        <dbReference type="SAM" id="MobiDB-lite"/>
    </source>
</evidence>
<dbReference type="InterPro" id="IPR000073">
    <property type="entry name" value="AB_hydrolase_1"/>
</dbReference>
<dbReference type="RefSeq" id="WP_380510196.1">
    <property type="nucleotide sequence ID" value="NZ_JBHEZX010000007.1"/>
</dbReference>
<accession>A0ABV6VBM8</accession>
<dbReference type="EMBL" id="JBHEZX010000007">
    <property type="protein sequence ID" value="MFC1411139.1"/>
    <property type="molecule type" value="Genomic_DNA"/>
</dbReference>
<feature type="region of interest" description="Disordered" evidence="1">
    <location>
        <begin position="144"/>
        <end position="163"/>
    </location>
</feature>
<gene>
    <name evidence="3" type="ORF">ACEZDG_17910</name>
</gene>
<keyword evidence="3" id="KW-0378">Hydrolase</keyword>
<sequence>MAATRVLLIHGAATTAAVWSGVIRLLPGLEVVAPQRAYSGELAVELAALAGPAEGAVVVGVSGGATLGLALLAAGVPVAGAVLHEPAVGSLVPGLLAHVAEGYAAHGVPGFGTALYGPAWDPAMAPAEEDAVRRDFAMFRAFEPTPLPAPESRTSGTSASGTSGARLLTTVGAQSPPARHAAARALRGLTGLPYRVLEGCGHAVHLERPEALAAVVRAVAADRSAAEADGASAAPGRG</sequence>
<proteinExistence type="predicted"/>
<dbReference type="Gene3D" id="3.40.50.1820">
    <property type="entry name" value="alpha/beta hydrolase"/>
    <property type="match status" value="1"/>
</dbReference>
<feature type="domain" description="AB hydrolase-1" evidence="2">
    <location>
        <begin position="6"/>
        <end position="215"/>
    </location>
</feature>
<dbReference type="InterPro" id="IPR029058">
    <property type="entry name" value="AB_hydrolase_fold"/>
</dbReference>
<dbReference type="SUPFAM" id="SSF53474">
    <property type="entry name" value="alpha/beta-Hydrolases"/>
    <property type="match status" value="1"/>
</dbReference>
<dbReference type="Proteomes" id="UP001592582">
    <property type="component" value="Unassembled WGS sequence"/>
</dbReference>
<feature type="compositionally biased region" description="Low complexity" evidence="1">
    <location>
        <begin position="152"/>
        <end position="163"/>
    </location>
</feature>
<organism evidence="3 4">
    <name type="scientific">Streptacidiphilus alkalitolerans</name>
    <dbReference type="NCBI Taxonomy" id="3342712"/>
    <lineage>
        <taxon>Bacteria</taxon>
        <taxon>Bacillati</taxon>
        <taxon>Actinomycetota</taxon>
        <taxon>Actinomycetes</taxon>
        <taxon>Kitasatosporales</taxon>
        <taxon>Streptomycetaceae</taxon>
        <taxon>Streptacidiphilus</taxon>
    </lineage>
</organism>
<dbReference type="GO" id="GO:0016787">
    <property type="term" value="F:hydrolase activity"/>
    <property type="evidence" value="ECO:0007669"/>
    <property type="project" value="UniProtKB-KW"/>
</dbReference>